<comment type="subcellular location">
    <subcellularLocation>
        <location evidence="1">Endomembrane system</location>
        <topology evidence="1">Multi-pass membrane protein</topology>
    </subcellularLocation>
</comment>
<dbReference type="STRING" id="1348624.GCA_001591545_03404"/>
<sequence>MNVAEKKGVTCLVAIEIFSRREQKYLITREQYEQIVKEIALYMRPDKYGRDGKYTVTSLYFDNQDHQIYFETKNKLKYRQKLRLRVYDKTNREGIAFFEVKQKHKNVVNKRRMTMPLSEAYRYLEEGSEQGLSSYQTSNPQVLREIDHFIRFYQLEPEMVVSYDRHAFHGVNDPELRITFDLELRCRNEELSIEAGPYGEHFIDPSYVVLEVKVNDSVPLWLARILQNLDCEQKSASKFCTSKELLRKHELPQGEWMENTAIGGMEYGTIE</sequence>
<dbReference type="InterPro" id="IPR042267">
    <property type="entry name" value="VTC_sf"/>
</dbReference>
<gene>
    <name evidence="6" type="ORF">NCTC4824_00854</name>
</gene>
<dbReference type="Gene3D" id="3.20.100.30">
    <property type="entry name" value="VTC, catalytic tunnel domain"/>
    <property type="match status" value="1"/>
</dbReference>
<dbReference type="AlphaFoldDB" id="A0A2X4VZY0"/>
<reference evidence="6 7" key="1">
    <citation type="submission" date="2018-06" db="EMBL/GenBank/DDBJ databases">
        <authorList>
            <consortium name="Pathogen Informatics"/>
            <person name="Doyle S."/>
        </authorList>
    </citation>
    <scope>NUCLEOTIDE SEQUENCE [LARGE SCALE GENOMIC DNA]</scope>
    <source>
        <strain evidence="6 7">NCTC4824</strain>
    </source>
</reference>
<protein>
    <submittedName>
        <fullName evidence="6">VTC domain</fullName>
    </submittedName>
</protein>
<dbReference type="GO" id="GO:0012505">
    <property type="term" value="C:endomembrane system"/>
    <property type="evidence" value="ECO:0007669"/>
    <property type="project" value="UniProtKB-SubCell"/>
</dbReference>
<keyword evidence="7" id="KW-1185">Reference proteome</keyword>
<keyword evidence="4" id="KW-0472">Membrane</keyword>
<dbReference type="Pfam" id="PF09359">
    <property type="entry name" value="VTC"/>
    <property type="match status" value="1"/>
</dbReference>
<evidence type="ECO:0000256" key="1">
    <source>
        <dbReference type="ARBA" id="ARBA00004127"/>
    </source>
</evidence>
<evidence type="ECO:0000259" key="5">
    <source>
        <dbReference type="Pfam" id="PF09359"/>
    </source>
</evidence>
<accession>A0A2X4VZY0</accession>
<organism evidence="6 7">
    <name type="scientific">Lederbergia lenta</name>
    <name type="common">Bacillus lentus</name>
    <dbReference type="NCBI Taxonomy" id="1467"/>
    <lineage>
        <taxon>Bacteria</taxon>
        <taxon>Bacillati</taxon>
        <taxon>Bacillota</taxon>
        <taxon>Bacilli</taxon>
        <taxon>Bacillales</taxon>
        <taxon>Bacillaceae</taxon>
        <taxon>Lederbergia</taxon>
    </lineage>
</organism>
<evidence type="ECO:0000256" key="2">
    <source>
        <dbReference type="ARBA" id="ARBA00022692"/>
    </source>
</evidence>
<dbReference type="InterPro" id="IPR051572">
    <property type="entry name" value="VTC_Complex_Subunit"/>
</dbReference>
<keyword evidence="2" id="KW-0812">Transmembrane</keyword>
<dbReference type="CDD" id="cd07750">
    <property type="entry name" value="PolyPPase_VTC_like"/>
    <property type="match status" value="1"/>
</dbReference>
<feature type="domain" description="VTC" evidence="5">
    <location>
        <begin position="20"/>
        <end position="245"/>
    </location>
</feature>
<evidence type="ECO:0000256" key="3">
    <source>
        <dbReference type="ARBA" id="ARBA00022989"/>
    </source>
</evidence>
<dbReference type="GO" id="GO:0006799">
    <property type="term" value="P:polyphosphate biosynthetic process"/>
    <property type="evidence" value="ECO:0007669"/>
    <property type="project" value="UniProtKB-ARBA"/>
</dbReference>
<dbReference type="PANTHER" id="PTHR46140:SF1">
    <property type="entry name" value="VACUOLAR TRANSPORTER CHAPERONE COMPLEX SUBUNIT 4-RELATED"/>
    <property type="match status" value="1"/>
</dbReference>
<dbReference type="InterPro" id="IPR018966">
    <property type="entry name" value="VTC_domain"/>
</dbReference>
<dbReference type="EMBL" id="LS483476">
    <property type="protein sequence ID" value="SQI53378.1"/>
    <property type="molecule type" value="Genomic_DNA"/>
</dbReference>
<name>A0A2X4VZY0_LEDLE</name>
<evidence type="ECO:0000313" key="6">
    <source>
        <dbReference type="EMBL" id="SQI53378.1"/>
    </source>
</evidence>
<evidence type="ECO:0000256" key="4">
    <source>
        <dbReference type="ARBA" id="ARBA00023136"/>
    </source>
</evidence>
<keyword evidence="3" id="KW-1133">Transmembrane helix</keyword>
<dbReference type="Proteomes" id="UP000249134">
    <property type="component" value="Chromosome 1"/>
</dbReference>
<proteinExistence type="predicted"/>
<dbReference type="KEGG" id="blen:NCTC4824_00854"/>
<evidence type="ECO:0000313" key="7">
    <source>
        <dbReference type="Proteomes" id="UP000249134"/>
    </source>
</evidence>
<dbReference type="PANTHER" id="PTHR46140">
    <property type="entry name" value="VACUOLAR TRANSPORTER CHAPERONE 1-RELATED"/>
    <property type="match status" value="1"/>
</dbReference>